<sequence>MKSLLLNLKIDIIGPFKEIFDKLVESLPTVAGFIGFIIVSWIFIKVFLYIIRKALAKTNIDKWSEKLSETEIFGDTTINVMLTNVILGVLKWFLILIFVMAGAGIFGMDTVSNGISSFFAYLPRLLTALAIFVAGAYLGTMVKKAITSMFKSLEISGGNLVGNIAFYLIVIFLSITALDQAGIDTSVIKSNLTLIIGSILAAFTIAFGLGSRGAVERLLFGYYTRKNLEIGKKIKTNDTEGVIISIDNICLVLLTSEGKVVIPIKDVVDSKVEVLD</sequence>
<dbReference type="Proteomes" id="UP000181898">
    <property type="component" value="Chromosome"/>
</dbReference>
<keyword evidence="1" id="KW-0812">Transmembrane</keyword>
<dbReference type="RefSeq" id="WP_072555644.1">
    <property type="nucleotide sequence ID" value="NZ_CP018155.1"/>
</dbReference>
<dbReference type="Gene3D" id="1.10.287.1260">
    <property type="match status" value="1"/>
</dbReference>
<evidence type="ECO:0000313" key="3">
    <source>
        <dbReference type="Proteomes" id="UP000181898"/>
    </source>
</evidence>
<dbReference type="GO" id="GO:0008381">
    <property type="term" value="F:mechanosensitive monoatomic ion channel activity"/>
    <property type="evidence" value="ECO:0007669"/>
    <property type="project" value="InterPro"/>
</dbReference>
<feature type="transmembrane region" description="Helical" evidence="1">
    <location>
        <begin position="190"/>
        <end position="209"/>
    </location>
</feature>
<keyword evidence="1" id="KW-1133">Transmembrane helix</keyword>
<feature type="transmembrane region" description="Helical" evidence="1">
    <location>
        <begin position="30"/>
        <end position="51"/>
    </location>
</feature>
<reference evidence="2 3" key="1">
    <citation type="submission" date="2016-11" db="EMBL/GenBank/DDBJ databases">
        <title>Tenacibaculum sp. LPB0136, isolated from marine environment.</title>
        <authorList>
            <person name="Kim E."/>
            <person name="Yi H."/>
        </authorList>
    </citation>
    <scope>NUCLEOTIDE SEQUENCE [LARGE SCALE GENOMIC DNA]</scope>
    <source>
        <strain evidence="2 3">LPB0136</strain>
    </source>
</reference>
<evidence type="ECO:0000256" key="1">
    <source>
        <dbReference type="SAM" id="Phobius"/>
    </source>
</evidence>
<keyword evidence="1" id="KW-0472">Membrane</keyword>
<gene>
    <name evidence="2" type="ORF">LPB136_07645</name>
</gene>
<proteinExistence type="predicted"/>
<name>A0A1L3JJB1_9FLAO</name>
<dbReference type="PANTHER" id="PTHR30221">
    <property type="entry name" value="SMALL-CONDUCTANCE MECHANOSENSITIVE CHANNEL"/>
    <property type="match status" value="1"/>
</dbReference>
<dbReference type="AlphaFoldDB" id="A0A1L3JJB1"/>
<dbReference type="KEGG" id="ten:LPB136_07645"/>
<feature type="transmembrane region" description="Helical" evidence="1">
    <location>
        <begin position="118"/>
        <end position="139"/>
    </location>
</feature>
<evidence type="ECO:0008006" key="4">
    <source>
        <dbReference type="Google" id="ProtNLM"/>
    </source>
</evidence>
<dbReference type="PANTHER" id="PTHR30221:SF1">
    <property type="entry name" value="SMALL-CONDUCTANCE MECHANOSENSITIVE CHANNEL"/>
    <property type="match status" value="1"/>
</dbReference>
<dbReference type="STRING" id="1850252.LPB136_07645"/>
<feature type="transmembrane region" description="Helical" evidence="1">
    <location>
        <begin position="160"/>
        <end position="178"/>
    </location>
</feature>
<keyword evidence="3" id="KW-1185">Reference proteome</keyword>
<dbReference type="Pfam" id="PF05552">
    <property type="entry name" value="MS_channel_1st_1"/>
    <property type="match status" value="2"/>
</dbReference>
<dbReference type="EMBL" id="CP018155">
    <property type="protein sequence ID" value="APG65226.1"/>
    <property type="molecule type" value="Genomic_DNA"/>
</dbReference>
<organism evidence="2 3">
    <name type="scientific">Tenacibaculum todarodis</name>
    <dbReference type="NCBI Taxonomy" id="1850252"/>
    <lineage>
        <taxon>Bacteria</taxon>
        <taxon>Pseudomonadati</taxon>
        <taxon>Bacteroidota</taxon>
        <taxon>Flavobacteriia</taxon>
        <taxon>Flavobacteriales</taxon>
        <taxon>Flavobacteriaceae</taxon>
        <taxon>Tenacibaculum</taxon>
    </lineage>
</organism>
<feature type="transmembrane region" description="Helical" evidence="1">
    <location>
        <begin position="85"/>
        <end position="106"/>
    </location>
</feature>
<dbReference type="InterPro" id="IPR008910">
    <property type="entry name" value="MSC_TM_helix"/>
</dbReference>
<dbReference type="OrthoDB" id="1493289at2"/>
<accession>A0A1L3JJB1</accession>
<dbReference type="InterPro" id="IPR045275">
    <property type="entry name" value="MscS_archaea/bacteria_type"/>
</dbReference>
<evidence type="ECO:0000313" key="2">
    <source>
        <dbReference type="EMBL" id="APG65226.1"/>
    </source>
</evidence>
<protein>
    <recommendedName>
        <fullName evidence="4">Small-conductance mechanosensitive channel</fullName>
    </recommendedName>
</protein>